<dbReference type="InterPro" id="IPR050688">
    <property type="entry name" value="Zinc_finger/UBP_domain"/>
</dbReference>
<keyword evidence="8" id="KW-1185">Reference proteome</keyword>
<dbReference type="GO" id="GO:0045944">
    <property type="term" value="P:positive regulation of transcription by RNA polymerase II"/>
    <property type="evidence" value="ECO:0007669"/>
    <property type="project" value="TreeGrafter"/>
</dbReference>
<feature type="domain" description="C2H2-type" evidence="6">
    <location>
        <begin position="313"/>
        <end position="340"/>
    </location>
</feature>
<dbReference type="GO" id="GO:0008270">
    <property type="term" value="F:zinc ion binding"/>
    <property type="evidence" value="ECO:0007669"/>
    <property type="project" value="UniProtKB-KW"/>
</dbReference>
<dbReference type="AlphaFoldDB" id="A0AA38M7X9"/>
<dbReference type="SUPFAM" id="SSF57667">
    <property type="entry name" value="beta-beta-alpha zinc fingers"/>
    <property type="match status" value="2"/>
</dbReference>
<dbReference type="Proteomes" id="UP001168821">
    <property type="component" value="Unassembled WGS sequence"/>
</dbReference>
<dbReference type="Gene3D" id="3.30.160.60">
    <property type="entry name" value="Classic Zinc Finger"/>
    <property type="match status" value="3"/>
</dbReference>
<evidence type="ECO:0000256" key="5">
    <source>
        <dbReference type="PROSITE-ProRule" id="PRU00042"/>
    </source>
</evidence>
<dbReference type="EMBL" id="JALNTZ010000007">
    <property type="protein sequence ID" value="KAJ3646686.1"/>
    <property type="molecule type" value="Genomic_DNA"/>
</dbReference>
<keyword evidence="1" id="KW-0479">Metal-binding</keyword>
<dbReference type="Pfam" id="PF13909">
    <property type="entry name" value="zf-H2C2_5"/>
    <property type="match status" value="1"/>
</dbReference>
<sequence length="388" mass="46803">MKKVDHFYCVTSKLRKLKCKSCNFNTQLLTHLRNHSHKPNVQTKPVIVCKCKKCHFSTYSKLLCLKHILRCKCKRKFPRPEIKHELIIKAHHEETESEIDPLVDYNQLLCEPEHNEPIEQSNVNFNLMHQRNTPFDLLNSGLPLQKERFHCDHCPYKTSRLYNFKRHVITNHSLRTFECEVCNMKFENKRLQTQHIFLEHATTSEKVPWLQCEYCSFKTVYKTSLKHHHLRKHTHSEDITWYQCEDCSYRAKRDSDLKEHHLRIHADPANVEWFQCELCPYKAKKRWRLQGHERRRHSKKEKTKYSLDIGSWLRCGQCEFQTTHKNSMNRHKRVHAGTDFVNWYCCQQCSYRTKWKTNLKTHVERMHQEQSNESCVLDVRIKEDSVIM</sequence>
<protein>
    <recommendedName>
        <fullName evidence="6">C2H2-type domain-containing protein</fullName>
    </recommendedName>
</protein>
<feature type="domain" description="C2H2-type" evidence="6">
    <location>
        <begin position="344"/>
        <end position="372"/>
    </location>
</feature>
<dbReference type="GO" id="GO:0005634">
    <property type="term" value="C:nucleus"/>
    <property type="evidence" value="ECO:0007669"/>
    <property type="project" value="TreeGrafter"/>
</dbReference>
<evidence type="ECO:0000256" key="1">
    <source>
        <dbReference type="ARBA" id="ARBA00022723"/>
    </source>
</evidence>
<feature type="domain" description="C2H2-type" evidence="6">
    <location>
        <begin position="274"/>
        <end position="302"/>
    </location>
</feature>
<dbReference type="PANTHER" id="PTHR24403:SF67">
    <property type="entry name" value="FI01116P-RELATED"/>
    <property type="match status" value="1"/>
</dbReference>
<organism evidence="7 8">
    <name type="scientific">Zophobas morio</name>
    <dbReference type="NCBI Taxonomy" id="2755281"/>
    <lineage>
        <taxon>Eukaryota</taxon>
        <taxon>Metazoa</taxon>
        <taxon>Ecdysozoa</taxon>
        <taxon>Arthropoda</taxon>
        <taxon>Hexapoda</taxon>
        <taxon>Insecta</taxon>
        <taxon>Pterygota</taxon>
        <taxon>Neoptera</taxon>
        <taxon>Endopterygota</taxon>
        <taxon>Coleoptera</taxon>
        <taxon>Polyphaga</taxon>
        <taxon>Cucujiformia</taxon>
        <taxon>Tenebrionidae</taxon>
        <taxon>Zophobas</taxon>
    </lineage>
</organism>
<evidence type="ECO:0000256" key="4">
    <source>
        <dbReference type="ARBA" id="ARBA00022833"/>
    </source>
</evidence>
<keyword evidence="4" id="KW-0862">Zinc</keyword>
<evidence type="ECO:0000313" key="7">
    <source>
        <dbReference type="EMBL" id="KAJ3646686.1"/>
    </source>
</evidence>
<comment type="caution">
    <text evidence="7">The sequence shown here is derived from an EMBL/GenBank/DDBJ whole genome shotgun (WGS) entry which is preliminary data.</text>
</comment>
<reference evidence="7" key="1">
    <citation type="journal article" date="2023" name="G3 (Bethesda)">
        <title>Whole genome assemblies of Zophobas morio and Tenebrio molitor.</title>
        <authorList>
            <person name="Kaur S."/>
            <person name="Stinson S.A."/>
            <person name="diCenzo G.C."/>
        </authorList>
    </citation>
    <scope>NUCLEOTIDE SEQUENCE</scope>
    <source>
        <strain evidence="7">QUZm001</strain>
    </source>
</reference>
<dbReference type="PROSITE" id="PS00028">
    <property type="entry name" value="ZINC_FINGER_C2H2_1"/>
    <property type="match status" value="1"/>
</dbReference>
<dbReference type="InterPro" id="IPR013087">
    <property type="entry name" value="Znf_C2H2_type"/>
</dbReference>
<feature type="domain" description="C2H2-type" evidence="6">
    <location>
        <begin position="242"/>
        <end position="270"/>
    </location>
</feature>
<name>A0AA38M7X9_9CUCU</name>
<gene>
    <name evidence="7" type="ORF">Zmor_024262</name>
</gene>
<dbReference type="InterPro" id="IPR036236">
    <property type="entry name" value="Znf_C2H2_sf"/>
</dbReference>
<evidence type="ECO:0000313" key="8">
    <source>
        <dbReference type="Proteomes" id="UP001168821"/>
    </source>
</evidence>
<accession>A0AA38M7X9</accession>
<evidence type="ECO:0000256" key="3">
    <source>
        <dbReference type="ARBA" id="ARBA00022771"/>
    </source>
</evidence>
<dbReference type="FunFam" id="3.30.160.60:FF:002203">
    <property type="entry name" value="Zinc finger protein 142-like Protein"/>
    <property type="match status" value="1"/>
</dbReference>
<evidence type="ECO:0000259" key="6">
    <source>
        <dbReference type="PROSITE" id="PS50157"/>
    </source>
</evidence>
<dbReference type="PANTHER" id="PTHR24403">
    <property type="entry name" value="ZINC FINGER PROTEIN"/>
    <property type="match status" value="1"/>
</dbReference>
<keyword evidence="3 5" id="KW-0863">Zinc-finger</keyword>
<dbReference type="SMART" id="SM00355">
    <property type="entry name" value="ZnF_C2H2"/>
    <property type="match status" value="8"/>
</dbReference>
<dbReference type="PROSITE" id="PS50157">
    <property type="entry name" value="ZINC_FINGER_C2H2_2"/>
    <property type="match status" value="4"/>
</dbReference>
<proteinExistence type="predicted"/>
<keyword evidence="2" id="KW-0677">Repeat</keyword>
<evidence type="ECO:0000256" key="2">
    <source>
        <dbReference type="ARBA" id="ARBA00022737"/>
    </source>
</evidence>